<dbReference type="EMBL" id="MDCE01000005">
    <property type="protein sequence ID" value="PPV07935.1"/>
    <property type="molecule type" value="Genomic_DNA"/>
</dbReference>
<proteinExistence type="predicted"/>
<evidence type="ECO:0000313" key="3">
    <source>
        <dbReference type="EMBL" id="SBV50404.1"/>
    </source>
</evidence>
<name>A0A1C3NJB9_9XANT</name>
<evidence type="ECO:0000256" key="1">
    <source>
        <dbReference type="SAM" id="MobiDB-lite"/>
    </source>
</evidence>
<dbReference type="EMBL" id="FLTX01000015">
    <property type="protein sequence ID" value="SBV50404.1"/>
    <property type="molecule type" value="Genomic_DNA"/>
</dbReference>
<feature type="region of interest" description="Disordered" evidence="1">
    <location>
        <begin position="95"/>
        <end position="127"/>
    </location>
</feature>
<organism evidence="3 4">
    <name type="scientific">Xanthomonas bromi</name>
    <dbReference type="NCBI Taxonomy" id="56449"/>
    <lineage>
        <taxon>Bacteria</taxon>
        <taxon>Pseudomonadati</taxon>
        <taxon>Pseudomonadota</taxon>
        <taxon>Gammaproteobacteria</taxon>
        <taxon>Lysobacterales</taxon>
        <taxon>Lysobacteraceae</taxon>
        <taxon>Xanthomonas</taxon>
    </lineage>
</organism>
<dbReference type="RefSeq" id="WP_065466866.1">
    <property type="nucleotide sequence ID" value="NZ_FLTX01000015.1"/>
</dbReference>
<reference evidence="2 5" key="2">
    <citation type="submission" date="2016-08" db="EMBL/GenBank/DDBJ databases">
        <title>Evolution of the type three secretion system and type three effector repertoires in Xanthomonas.</title>
        <authorList>
            <person name="Merda D."/>
            <person name="Briand M."/>
            <person name="Bosis E."/>
            <person name="Rousseau C."/>
            <person name="Portier P."/>
            <person name="Jacques M.-A."/>
            <person name="Fischer-Le Saux M."/>
        </authorList>
    </citation>
    <scope>NUCLEOTIDE SEQUENCE [LARGE SCALE GENOMIC DNA]</scope>
    <source>
        <strain evidence="2 5">CFBP1976</strain>
    </source>
</reference>
<dbReference type="Proteomes" id="UP000092503">
    <property type="component" value="Unassembled WGS sequence"/>
</dbReference>
<dbReference type="STRING" id="56449.XBLMG947_1182"/>
<accession>A0A1C3NJB9</accession>
<gene>
    <name evidence="3" type="ORF">XBLMG947_1182</name>
    <name evidence="2" type="ORF">XbrCFBP1976_04235</name>
</gene>
<protein>
    <recommendedName>
        <fullName evidence="6">Protein sip-5</fullName>
    </recommendedName>
</protein>
<evidence type="ECO:0008006" key="6">
    <source>
        <dbReference type="Google" id="ProtNLM"/>
    </source>
</evidence>
<evidence type="ECO:0000313" key="4">
    <source>
        <dbReference type="Proteomes" id="UP000092503"/>
    </source>
</evidence>
<evidence type="ECO:0000313" key="5">
    <source>
        <dbReference type="Proteomes" id="UP000239710"/>
    </source>
</evidence>
<dbReference type="AlphaFoldDB" id="A0A1C3NJB9"/>
<dbReference type="OrthoDB" id="6027991at2"/>
<evidence type="ECO:0000313" key="2">
    <source>
        <dbReference type="EMBL" id="PPV07935.1"/>
    </source>
</evidence>
<sequence length="127" mass="13805">MKFGTLRERVERAEFLVEGRAQETRLHWNELRHAWRAGWSPLRIVMVGFGLGFVTGRNEPQAALGSIAGKLGGIPKILQMISTISALFTAHSAQEASEQAERAADNAEEVASDPPVTVVQAPVDRAA</sequence>
<dbReference type="Proteomes" id="UP000239710">
    <property type="component" value="Unassembled WGS sequence"/>
</dbReference>
<reference evidence="3 4" key="1">
    <citation type="submission" date="2016-06" db="EMBL/GenBank/DDBJ databases">
        <authorList>
            <person name="Kjaerup R.B."/>
            <person name="Dalgaard T.S."/>
            <person name="Juul-Madsen H.R."/>
        </authorList>
    </citation>
    <scope>NUCLEOTIDE SEQUENCE [LARGE SCALE GENOMIC DNA]</scope>
    <source>
        <strain evidence="3">LMG947</strain>
    </source>
</reference>
<keyword evidence="5" id="KW-1185">Reference proteome</keyword>